<evidence type="ECO:0000313" key="1">
    <source>
        <dbReference type="EMBL" id="KAH7844605.1"/>
    </source>
</evidence>
<evidence type="ECO:0000313" key="2">
    <source>
        <dbReference type="Proteomes" id="UP000828048"/>
    </source>
</evidence>
<protein>
    <submittedName>
        <fullName evidence="1">Uncharacterized protein</fullName>
    </submittedName>
</protein>
<reference evidence="1 2" key="1">
    <citation type="journal article" date="2021" name="Hortic Res">
        <title>High-quality reference genome and annotation aids understanding of berry development for evergreen blueberry (Vaccinium darrowii).</title>
        <authorList>
            <person name="Yu J."/>
            <person name="Hulse-Kemp A.M."/>
            <person name="Babiker E."/>
            <person name="Staton M."/>
        </authorList>
    </citation>
    <scope>NUCLEOTIDE SEQUENCE [LARGE SCALE GENOMIC DNA]</scope>
    <source>
        <strain evidence="2">cv. NJ 8807/NJ 8810</strain>
        <tissue evidence="1">Young leaf</tissue>
    </source>
</reference>
<gene>
    <name evidence="1" type="ORF">Vadar_029839</name>
</gene>
<accession>A0ACB7XVM8</accession>
<proteinExistence type="predicted"/>
<comment type="caution">
    <text evidence="1">The sequence shown here is derived from an EMBL/GenBank/DDBJ whole genome shotgun (WGS) entry which is preliminary data.</text>
</comment>
<organism evidence="1 2">
    <name type="scientific">Vaccinium darrowii</name>
    <dbReference type="NCBI Taxonomy" id="229202"/>
    <lineage>
        <taxon>Eukaryota</taxon>
        <taxon>Viridiplantae</taxon>
        <taxon>Streptophyta</taxon>
        <taxon>Embryophyta</taxon>
        <taxon>Tracheophyta</taxon>
        <taxon>Spermatophyta</taxon>
        <taxon>Magnoliopsida</taxon>
        <taxon>eudicotyledons</taxon>
        <taxon>Gunneridae</taxon>
        <taxon>Pentapetalae</taxon>
        <taxon>asterids</taxon>
        <taxon>Ericales</taxon>
        <taxon>Ericaceae</taxon>
        <taxon>Vaccinioideae</taxon>
        <taxon>Vaccinieae</taxon>
        <taxon>Vaccinium</taxon>
    </lineage>
</organism>
<dbReference type="EMBL" id="CM037151">
    <property type="protein sequence ID" value="KAH7844605.1"/>
    <property type="molecule type" value="Genomic_DNA"/>
</dbReference>
<keyword evidence="2" id="KW-1185">Reference proteome</keyword>
<sequence length="375" mass="43128">MTRPTKHRFLSPELSPTSSSASETPKFNHHHRKFPKLPHSLPREPDPSDEEDEDEDEDELTSVTSPNNNQFPHSLASNSPNSPKSIPQIDSYVNIAPFPIFKGTPSECPSAHLSRFSKVCRANNVSSVETMMNIFPVTLENEAALWYDLNVEPCPSLTWEEIKSLFTDAYRKPDYDKQLRFELMNLNQEQGESVRSYYLRLQWILKQWPGNGIPEPLLKGVFVDGLRRDFKDWVVPQKPDSLGDALRLAFTWEQVRIIRREDREENAKCGFCEGGHEEFECEIKGRMKEWLIRSKEEKRFGGLLEKIEVGSRSGGEETEELASAREPRREREEEEEEVVVYGQKKSGCKCSKHRCGKKRLERNKSVVTVNSSNLG</sequence>
<dbReference type="Proteomes" id="UP000828048">
    <property type="component" value="Chromosome 1"/>
</dbReference>
<name>A0ACB7XVM8_9ERIC</name>